<evidence type="ECO:0000313" key="2">
    <source>
        <dbReference type="Proteomes" id="UP000256321"/>
    </source>
</evidence>
<comment type="caution">
    <text evidence="1">The sequence shown here is derived from an EMBL/GenBank/DDBJ whole genome shotgun (WGS) entry which is preliminary data.</text>
</comment>
<name>A0A3D8HBC5_9BACT</name>
<dbReference type="Proteomes" id="UP000256321">
    <property type="component" value="Unassembled WGS sequence"/>
</dbReference>
<evidence type="ECO:0000313" key="1">
    <source>
        <dbReference type="EMBL" id="RDU48151.1"/>
    </source>
</evidence>
<sequence>MKVIAIAPASFVIELPVRVTYIQNWCGLLLLYPYYRQCEKPVNRMKQYSSHTFYFLIFPEGTGRVKFNCYEKSSF</sequence>
<accession>A0A3D8HBC5</accession>
<dbReference type="AlphaFoldDB" id="A0A3D8HBC5"/>
<proteinExistence type="predicted"/>
<reference evidence="1 2" key="1">
    <citation type="submission" date="2018-07" db="EMBL/GenBank/DDBJ databases">
        <title>Parabacteroides acidifaciens nov. sp., isolated from human feces.</title>
        <authorList>
            <person name="Wang Y.J."/>
        </authorList>
    </citation>
    <scope>NUCLEOTIDE SEQUENCE [LARGE SCALE GENOMIC DNA]</scope>
    <source>
        <strain evidence="1 2">426-9</strain>
    </source>
</reference>
<organism evidence="1 2">
    <name type="scientific">Parabacteroides acidifaciens</name>
    <dbReference type="NCBI Taxonomy" id="2290935"/>
    <lineage>
        <taxon>Bacteria</taxon>
        <taxon>Pseudomonadati</taxon>
        <taxon>Bacteroidota</taxon>
        <taxon>Bacteroidia</taxon>
        <taxon>Bacteroidales</taxon>
        <taxon>Tannerellaceae</taxon>
        <taxon>Parabacteroides</taxon>
    </lineage>
</organism>
<protein>
    <submittedName>
        <fullName evidence="1">Uncharacterized protein</fullName>
    </submittedName>
</protein>
<gene>
    <name evidence="1" type="ORF">DWU89_16035</name>
</gene>
<dbReference type="EMBL" id="QREV01000047">
    <property type="protein sequence ID" value="RDU48151.1"/>
    <property type="molecule type" value="Genomic_DNA"/>
</dbReference>